<dbReference type="InterPro" id="IPR009297">
    <property type="entry name" value="DUF952"/>
</dbReference>
<dbReference type="RefSeq" id="WP_346336106.1">
    <property type="nucleotide sequence ID" value="NZ_JBBYXI010000001.1"/>
</dbReference>
<dbReference type="SUPFAM" id="SSF56399">
    <property type="entry name" value="ADP-ribosylation"/>
    <property type="match status" value="1"/>
</dbReference>
<evidence type="ECO:0000313" key="2">
    <source>
        <dbReference type="Proteomes" id="UP001418637"/>
    </source>
</evidence>
<dbReference type="Proteomes" id="UP001418637">
    <property type="component" value="Unassembled WGS sequence"/>
</dbReference>
<evidence type="ECO:0000313" key="1">
    <source>
        <dbReference type="EMBL" id="MEN3930138.1"/>
    </source>
</evidence>
<dbReference type="PANTHER" id="PTHR34129">
    <property type="entry name" value="BLR1139 PROTEIN"/>
    <property type="match status" value="1"/>
</dbReference>
<dbReference type="Pfam" id="PF06108">
    <property type="entry name" value="DUF952"/>
    <property type="match status" value="1"/>
</dbReference>
<dbReference type="EMBL" id="JBBYXI010000001">
    <property type="protein sequence ID" value="MEN3930138.1"/>
    <property type="molecule type" value="Genomic_DNA"/>
</dbReference>
<reference evidence="1 2" key="1">
    <citation type="submission" date="2024-04" db="EMBL/GenBank/DDBJ databases">
        <title>A novel species isolated from cricket.</title>
        <authorList>
            <person name="Wang H.-C."/>
        </authorList>
    </citation>
    <scope>NUCLEOTIDE SEQUENCE [LARGE SCALE GENOMIC DNA]</scope>
    <source>
        <strain evidence="1 2">WL0021</strain>
    </source>
</reference>
<dbReference type="Gene3D" id="3.20.170.20">
    <property type="entry name" value="Protein of unknown function DUF952"/>
    <property type="match status" value="1"/>
</dbReference>
<sequence length="111" mass="12402">MIYKICPQDLWQEAEKQGCFFGAPIDLQDGFIHFSTASQARETAAKHFSGETDLLLIAIDESRLSEQLRYEPARNGDLFPHLYEPLSLAAVVWVQPLPMGEDGVHIFPGGL</sequence>
<accession>A0ABV0BGR4</accession>
<keyword evidence="2" id="KW-1185">Reference proteome</keyword>
<organism evidence="1 2">
    <name type="scientific">Hohaiivirga grylli</name>
    <dbReference type="NCBI Taxonomy" id="3133970"/>
    <lineage>
        <taxon>Bacteria</taxon>
        <taxon>Pseudomonadati</taxon>
        <taxon>Pseudomonadota</taxon>
        <taxon>Alphaproteobacteria</taxon>
        <taxon>Hyphomicrobiales</taxon>
        <taxon>Methylobacteriaceae</taxon>
        <taxon>Hohaiivirga</taxon>
    </lineage>
</organism>
<dbReference type="PANTHER" id="PTHR34129:SF1">
    <property type="entry name" value="DUF952 DOMAIN-CONTAINING PROTEIN"/>
    <property type="match status" value="1"/>
</dbReference>
<name>A0ABV0BGR4_9HYPH</name>
<proteinExistence type="predicted"/>
<gene>
    <name evidence="1" type="ORF">WJT86_03565</name>
</gene>
<comment type="caution">
    <text evidence="1">The sequence shown here is derived from an EMBL/GenBank/DDBJ whole genome shotgun (WGS) entry which is preliminary data.</text>
</comment>
<protein>
    <submittedName>
        <fullName evidence="1">DUF952 domain-containing protein</fullName>
    </submittedName>
</protein>